<evidence type="ECO:0000256" key="2">
    <source>
        <dbReference type="ARBA" id="ARBA00004613"/>
    </source>
</evidence>
<dbReference type="EMBL" id="GEZM01058203">
    <property type="protein sequence ID" value="JAV71798.1"/>
    <property type="molecule type" value="Transcribed_RNA"/>
</dbReference>
<dbReference type="OrthoDB" id="3907302at2759"/>
<dbReference type="InterPro" id="IPR037457">
    <property type="entry name" value="M28_QC"/>
</dbReference>
<keyword evidence="8" id="KW-0479">Metal-binding</keyword>
<reference evidence="16" key="3">
    <citation type="submission" date="2019-08" db="EMBL/GenBank/DDBJ databases">
        <authorList>
            <consortium name="Photinus pyralis genome working group"/>
            <person name="Fallon T.R."/>
            <person name="Sander Lower S.E."/>
            <person name="Weng J.-K."/>
        </authorList>
    </citation>
    <scope>NUCLEOTIDE SEQUENCE</scope>
    <source>
        <strain evidence="16">1611_PpyrPB1</strain>
        <tissue evidence="16">Whole body</tissue>
    </source>
</reference>
<keyword evidence="13" id="KW-0732">Signal</keyword>
<dbReference type="Pfam" id="PF04389">
    <property type="entry name" value="Peptidase_M28"/>
    <property type="match status" value="1"/>
</dbReference>
<keyword evidence="6" id="KW-0964">Secreted</keyword>
<evidence type="ECO:0000256" key="5">
    <source>
        <dbReference type="ARBA" id="ARBA00016861"/>
    </source>
</evidence>
<dbReference type="Proteomes" id="UP000327044">
    <property type="component" value="Unassembled WGS sequence"/>
</dbReference>
<feature type="signal peptide" evidence="13">
    <location>
        <begin position="1"/>
        <end position="21"/>
    </location>
</feature>
<keyword evidence="17" id="KW-1185">Reference proteome</keyword>
<evidence type="ECO:0000256" key="6">
    <source>
        <dbReference type="ARBA" id="ARBA00022525"/>
    </source>
</evidence>
<evidence type="ECO:0000256" key="11">
    <source>
        <dbReference type="ARBA" id="ARBA00023315"/>
    </source>
</evidence>
<keyword evidence="7" id="KW-0808">Transferase</keyword>
<evidence type="ECO:0000313" key="16">
    <source>
        <dbReference type="EMBL" id="KAB0796201.1"/>
    </source>
</evidence>
<dbReference type="SUPFAM" id="SSF53187">
    <property type="entry name" value="Zn-dependent exopeptidases"/>
    <property type="match status" value="1"/>
</dbReference>
<dbReference type="InParanoid" id="A0A1Y1LG07"/>
<dbReference type="InterPro" id="IPR007484">
    <property type="entry name" value="Peptidase_M28"/>
</dbReference>
<proteinExistence type="inferred from homology"/>
<evidence type="ECO:0000313" key="17">
    <source>
        <dbReference type="Proteomes" id="UP000327044"/>
    </source>
</evidence>
<evidence type="ECO:0000256" key="13">
    <source>
        <dbReference type="SAM" id="SignalP"/>
    </source>
</evidence>
<dbReference type="GO" id="GO:0008270">
    <property type="term" value="F:zinc ion binding"/>
    <property type="evidence" value="ECO:0007669"/>
    <property type="project" value="TreeGrafter"/>
</dbReference>
<dbReference type="AlphaFoldDB" id="A0A1Y1LG07"/>
<dbReference type="PANTHER" id="PTHR12283">
    <property type="entry name" value="GLUTAMINYL-PEPTIDE CYCLOTRANSFERASE"/>
    <property type="match status" value="1"/>
</dbReference>
<keyword evidence="11" id="KW-0012">Acyltransferase</keyword>
<evidence type="ECO:0000256" key="12">
    <source>
        <dbReference type="ARBA" id="ARBA00057903"/>
    </source>
</evidence>
<dbReference type="EC" id="2.3.2.5" evidence="4"/>
<gene>
    <name evidence="16" type="ORF">PPYR_10262</name>
</gene>
<dbReference type="Gene3D" id="3.40.630.10">
    <property type="entry name" value="Zn peptidases"/>
    <property type="match status" value="1"/>
</dbReference>
<dbReference type="FunFam" id="3.40.630.10:FF:000029">
    <property type="entry name" value="Glutaminyl-peptide cyclotransferase"/>
    <property type="match status" value="1"/>
</dbReference>
<comment type="similarity">
    <text evidence="3">Belongs to the glutaminyl-peptide cyclotransferase family.</text>
</comment>
<evidence type="ECO:0000256" key="4">
    <source>
        <dbReference type="ARBA" id="ARBA00012012"/>
    </source>
</evidence>
<evidence type="ECO:0000256" key="8">
    <source>
        <dbReference type="ARBA" id="ARBA00022723"/>
    </source>
</evidence>
<accession>A0A1Y1LG07</accession>
<dbReference type="CDD" id="cd03880">
    <property type="entry name" value="M28_QC_like"/>
    <property type="match status" value="1"/>
</dbReference>
<protein>
    <recommendedName>
        <fullName evidence="5">Glutaminyl-peptide cyclotransferase</fullName>
        <ecNumber evidence="4">2.3.2.5</ecNumber>
    </recommendedName>
</protein>
<dbReference type="GO" id="GO:0005576">
    <property type="term" value="C:extracellular region"/>
    <property type="evidence" value="ECO:0007669"/>
    <property type="project" value="UniProtKB-SubCell"/>
</dbReference>
<feature type="chain" id="PRO_5033291753" description="Glutaminyl-peptide cyclotransferase" evidence="13">
    <location>
        <begin position="22"/>
        <end position="351"/>
    </location>
</feature>
<sequence length="351" mass="40431">MNIINVLTLNILVFVFKFSAAAKGTSSRQTLNDRQVHYLSDLTDTQYTKETFKHLLVPRVVGTEGHKNVAKYIINELDKLGYEIEVDEFQERTPIFGTLTFKNIVARLNPNAAKFISLACHYDSKYFEEFDFIGATDSAVPCAMMLNLAKVLRKELDNAKNRTDISLKLVFFDGEEAFEQWGPNDSIYGAKHLAEKWDQTLRNTADGASVSHIESIELLVLLDLLGARNPRFYSFFENTRSWYNVLSNAEKQLASLGLLTGYKQPYFVDRSQYSFIEDDHIPFYHRGVKILHIIPTPFPFVWHRREDDASAIDLNVVENLNKIFRIFVARSLHLFGDDLKQETVQEKKEEL</sequence>
<reference evidence="16 17" key="2">
    <citation type="journal article" date="2018" name="Elife">
        <title>Firefly genomes illuminate parallel origins of bioluminescence in beetles.</title>
        <authorList>
            <person name="Fallon T.R."/>
            <person name="Lower S.E."/>
            <person name="Chang C.H."/>
            <person name="Bessho-Uehara M."/>
            <person name="Martin G.J."/>
            <person name="Bewick A.J."/>
            <person name="Behringer M."/>
            <person name="Debat H.J."/>
            <person name="Wong I."/>
            <person name="Day J.C."/>
            <person name="Suvorov A."/>
            <person name="Silva C.J."/>
            <person name="Stanger-Hall K.F."/>
            <person name="Hall D.W."/>
            <person name="Schmitz R.J."/>
            <person name="Nelson D.R."/>
            <person name="Lewis S.M."/>
            <person name="Shigenobu S."/>
            <person name="Bybee S.M."/>
            <person name="Larracuente A.M."/>
            <person name="Oba Y."/>
            <person name="Weng J.K."/>
        </authorList>
    </citation>
    <scope>NUCLEOTIDE SEQUENCE [LARGE SCALE GENOMIC DNA]</scope>
    <source>
        <strain evidence="16">1611_PpyrPB1</strain>
        <tissue evidence="16">Whole body</tissue>
    </source>
</reference>
<comment type="function">
    <text evidence="12">Acts as a glutaminyl-peptide cyclotransferase. Responsible for the biosynthesis of pyroglutamyl peptides. Might be more efficient in the conversion of tri and tetrapeptides in vitro. Might have a relative preference for substrates containing hydrophobic amino acids in vitro.</text>
</comment>
<dbReference type="GO" id="GO:0016603">
    <property type="term" value="F:glutaminyl-peptide cyclotransferase activity"/>
    <property type="evidence" value="ECO:0007669"/>
    <property type="project" value="UniProtKB-EC"/>
</dbReference>
<dbReference type="PANTHER" id="PTHR12283:SF6">
    <property type="entry name" value="GLUTAMINYL-PEPTIDE CYCLOTRANSFERASE-RELATED"/>
    <property type="match status" value="1"/>
</dbReference>
<evidence type="ECO:0000256" key="3">
    <source>
        <dbReference type="ARBA" id="ARBA00006014"/>
    </source>
</evidence>
<dbReference type="FunCoup" id="A0A1Y1LG07">
    <property type="interactions" value="567"/>
</dbReference>
<reference evidence="15" key="1">
    <citation type="journal article" date="2016" name="Sci. Rep.">
        <title>Molecular characterization of firefly nuptial gifts: a multi-omics approach sheds light on postcopulatory sexual selection.</title>
        <authorList>
            <person name="Al-Wathiqui N."/>
            <person name="Fallon T.R."/>
            <person name="South A."/>
            <person name="Weng J.K."/>
            <person name="Lewis S.M."/>
        </authorList>
    </citation>
    <scope>NUCLEOTIDE SEQUENCE</scope>
</reference>
<evidence type="ECO:0000259" key="14">
    <source>
        <dbReference type="Pfam" id="PF04389"/>
    </source>
</evidence>
<evidence type="ECO:0000256" key="10">
    <source>
        <dbReference type="ARBA" id="ARBA00023157"/>
    </source>
</evidence>
<dbReference type="InterPro" id="IPR040234">
    <property type="entry name" value="QC/QCL"/>
</dbReference>
<organism evidence="15">
    <name type="scientific">Photinus pyralis</name>
    <name type="common">Common eastern firefly</name>
    <name type="synonym">Lampyris pyralis</name>
    <dbReference type="NCBI Taxonomy" id="7054"/>
    <lineage>
        <taxon>Eukaryota</taxon>
        <taxon>Metazoa</taxon>
        <taxon>Ecdysozoa</taxon>
        <taxon>Arthropoda</taxon>
        <taxon>Hexapoda</taxon>
        <taxon>Insecta</taxon>
        <taxon>Pterygota</taxon>
        <taxon>Neoptera</taxon>
        <taxon>Endopterygota</taxon>
        <taxon>Coleoptera</taxon>
        <taxon>Polyphaga</taxon>
        <taxon>Elateriformia</taxon>
        <taxon>Elateroidea</taxon>
        <taxon>Lampyridae</taxon>
        <taxon>Lampyrinae</taxon>
        <taxon>Photinus</taxon>
    </lineage>
</organism>
<evidence type="ECO:0000256" key="1">
    <source>
        <dbReference type="ARBA" id="ARBA00000001"/>
    </source>
</evidence>
<comment type="catalytic activity">
    <reaction evidence="1">
        <text>N-terminal L-glutaminyl-[peptide] = N-terminal 5-oxo-L-prolyl-[peptide] + NH4(+)</text>
        <dbReference type="Rhea" id="RHEA:23652"/>
        <dbReference type="Rhea" id="RHEA-COMP:11736"/>
        <dbReference type="Rhea" id="RHEA-COMP:11846"/>
        <dbReference type="ChEBI" id="CHEBI:28938"/>
        <dbReference type="ChEBI" id="CHEBI:64722"/>
        <dbReference type="ChEBI" id="CHEBI:87215"/>
        <dbReference type="EC" id="2.3.2.5"/>
    </reaction>
</comment>
<feature type="domain" description="Peptidase M28" evidence="14">
    <location>
        <begin position="103"/>
        <end position="325"/>
    </location>
</feature>
<dbReference type="EMBL" id="VVIM01000007">
    <property type="protein sequence ID" value="KAB0796201.1"/>
    <property type="molecule type" value="Genomic_DNA"/>
</dbReference>
<keyword evidence="9" id="KW-0862">Zinc</keyword>
<comment type="subcellular location">
    <subcellularLocation>
        <location evidence="2">Secreted</location>
    </subcellularLocation>
</comment>
<evidence type="ECO:0000313" key="15">
    <source>
        <dbReference type="EMBL" id="JAV71798.1"/>
    </source>
</evidence>
<evidence type="ECO:0000256" key="7">
    <source>
        <dbReference type="ARBA" id="ARBA00022679"/>
    </source>
</evidence>
<keyword evidence="10" id="KW-1015">Disulfide bond</keyword>
<name>A0A1Y1LG07_PHOPY</name>
<evidence type="ECO:0000256" key="9">
    <source>
        <dbReference type="ARBA" id="ARBA00022833"/>
    </source>
</evidence>